<organism evidence="2 3">
    <name type="scientific">Pyrus ussuriensis x Pyrus communis</name>
    <dbReference type="NCBI Taxonomy" id="2448454"/>
    <lineage>
        <taxon>Eukaryota</taxon>
        <taxon>Viridiplantae</taxon>
        <taxon>Streptophyta</taxon>
        <taxon>Embryophyta</taxon>
        <taxon>Tracheophyta</taxon>
        <taxon>Spermatophyta</taxon>
        <taxon>Magnoliopsida</taxon>
        <taxon>eudicotyledons</taxon>
        <taxon>Gunneridae</taxon>
        <taxon>Pentapetalae</taxon>
        <taxon>rosids</taxon>
        <taxon>fabids</taxon>
        <taxon>Rosales</taxon>
        <taxon>Rosaceae</taxon>
        <taxon>Amygdaloideae</taxon>
        <taxon>Maleae</taxon>
        <taxon>Pyrus</taxon>
    </lineage>
</organism>
<keyword evidence="1" id="KW-0175">Coiled coil</keyword>
<evidence type="ECO:0008006" key="4">
    <source>
        <dbReference type="Google" id="ProtNLM"/>
    </source>
</evidence>
<dbReference type="PANTHER" id="PTHR33566:SF9">
    <property type="entry name" value="DEFECTIVE IN MERISTEM SILENCING PROTEIN"/>
    <property type="match status" value="1"/>
</dbReference>
<dbReference type="Proteomes" id="UP000327157">
    <property type="component" value="Unassembled WGS sequence"/>
</dbReference>
<evidence type="ECO:0000313" key="2">
    <source>
        <dbReference type="EMBL" id="KAB2604712.1"/>
    </source>
</evidence>
<dbReference type="AlphaFoldDB" id="A0A5N5FU47"/>
<name>A0A5N5FU47_9ROSA</name>
<protein>
    <recommendedName>
        <fullName evidence="4">Protein DEFECTIVE IN MERISTEM SILENCING 3-like</fullName>
    </recommendedName>
</protein>
<keyword evidence="3" id="KW-1185">Reference proteome</keyword>
<proteinExistence type="predicted"/>
<reference evidence="2 3" key="2">
    <citation type="submission" date="2019-11" db="EMBL/GenBank/DDBJ databases">
        <title>A de novo genome assembly of a pear dwarfing rootstock.</title>
        <authorList>
            <person name="Wang F."/>
            <person name="Wang J."/>
            <person name="Li S."/>
            <person name="Zhang Y."/>
            <person name="Fang M."/>
            <person name="Ma L."/>
            <person name="Zhao Y."/>
            <person name="Jiang S."/>
        </authorList>
    </citation>
    <scope>NUCLEOTIDE SEQUENCE [LARGE SCALE GENOMIC DNA]</scope>
    <source>
        <strain evidence="2">S2</strain>
        <tissue evidence="2">Leaf</tissue>
    </source>
</reference>
<accession>A0A5N5FU47</accession>
<dbReference type="PANTHER" id="PTHR33566">
    <property type="entry name" value="EN/SPM-LIKE TRANSPOSON-RELATED"/>
    <property type="match status" value="1"/>
</dbReference>
<evidence type="ECO:0000256" key="1">
    <source>
        <dbReference type="SAM" id="Coils"/>
    </source>
</evidence>
<sequence length="408" mass="44475">MSKPNHQNNLEIKRHEDNIKFLQNEINRLGESLLELQVSLAKHHSANGTVTTNENGPTAEEEDQILRHEKSAAGLLCRLKLLKSQHASQALNLALTKDVLGIVGIVATLGRVEDDNLSRLLSEYLGLETMLAIVCRTSEAVMVLEKYDGDGTVLTSAGIHGLGASIGKSIKGRFLVICLDDLSPYVGGFVADDPQRKLALPKPQLPNGECPRGFLDYAVNTINLDGNNLVNVTSSGHGLRETLFYSLFSRLQIYRTRAEMLLALPCINHGALSLDGGIIKKSGVFILGSSKDTEIKFLAKSGESSMTAKYDETEDMIKKLKLKRTHVAEDMQREQELLDFAKANLAQVCMQAKMAGIGRLVGFLGHDGGISRSVGLFCFQLPPLVPSLYQIGKAAWCGFSPSVAYRLA</sequence>
<evidence type="ECO:0000313" key="3">
    <source>
        <dbReference type="Proteomes" id="UP000327157"/>
    </source>
</evidence>
<dbReference type="OrthoDB" id="10036779at2759"/>
<comment type="caution">
    <text evidence="2">The sequence shown here is derived from an EMBL/GenBank/DDBJ whole genome shotgun (WGS) entry which is preliminary data.</text>
</comment>
<reference evidence="2 3" key="1">
    <citation type="submission" date="2019-09" db="EMBL/GenBank/DDBJ databases">
        <authorList>
            <person name="Ou C."/>
        </authorList>
    </citation>
    <scope>NUCLEOTIDE SEQUENCE [LARGE SCALE GENOMIC DNA]</scope>
    <source>
        <strain evidence="2">S2</strain>
        <tissue evidence="2">Leaf</tissue>
    </source>
</reference>
<feature type="coiled-coil region" evidence="1">
    <location>
        <begin position="5"/>
        <end position="39"/>
    </location>
</feature>
<gene>
    <name evidence="2" type="ORF">D8674_042742</name>
</gene>
<dbReference type="EMBL" id="SMOL01000593">
    <property type="protein sequence ID" value="KAB2604712.1"/>
    <property type="molecule type" value="Genomic_DNA"/>
</dbReference>